<dbReference type="PANTHER" id="PTHR45770">
    <property type="entry name" value="ATP-DEPENDENT 6-PHOSPHOFRUCTOKINASE 1"/>
    <property type="match status" value="1"/>
</dbReference>
<reference evidence="7" key="1">
    <citation type="journal article" date="2014" name="Front. Microbiol.">
        <title>High frequency of phylogenetically diverse reductive dehalogenase-homologous genes in deep subseafloor sedimentary metagenomes.</title>
        <authorList>
            <person name="Kawai M."/>
            <person name="Futagami T."/>
            <person name="Toyoda A."/>
            <person name="Takaki Y."/>
            <person name="Nishi S."/>
            <person name="Hori S."/>
            <person name="Arai W."/>
            <person name="Tsubouchi T."/>
            <person name="Morono Y."/>
            <person name="Uchiyama I."/>
            <person name="Ito T."/>
            <person name="Fujiyama A."/>
            <person name="Inagaki F."/>
            <person name="Takami H."/>
        </authorList>
    </citation>
    <scope>NUCLEOTIDE SEQUENCE</scope>
    <source>
        <strain evidence="7">Expedition CK06-06</strain>
    </source>
</reference>
<dbReference type="AlphaFoldDB" id="X1UHR9"/>
<comment type="caution">
    <text evidence="7">The sequence shown here is derived from an EMBL/GenBank/DDBJ whole genome shotgun (WGS) entry which is preliminary data.</text>
</comment>
<evidence type="ECO:0000313" key="7">
    <source>
        <dbReference type="EMBL" id="GAJ17084.1"/>
    </source>
</evidence>
<dbReference type="EMBL" id="BARW01041615">
    <property type="protein sequence ID" value="GAJ17084.1"/>
    <property type="molecule type" value="Genomic_DNA"/>
</dbReference>
<protein>
    <recommendedName>
        <fullName evidence="6">Phosphofructokinase domain-containing protein</fullName>
    </recommendedName>
</protein>
<gene>
    <name evidence="7" type="ORF">S12H4_62207</name>
</gene>
<sequence length="91" mass="9649">GLNSPFEEIKKRRLKISVIGIPKTIDNDISYVEKTFGLETAFSIAAEAIRSAHIEAEGAPCGIGLVKVMGRMSGFIAANAALALNVVNFVS</sequence>
<dbReference type="GO" id="GO:0046872">
    <property type="term" value="F:metal ion binding"/>
    <property type="evidence" value="ECO:0007669"/>
    <property type="project" value="UniProtKB-KW"/>
</dbReference>
<dbReference type="SUPFAM" id="SSF53784">
    <property type="entry name" value="Phosphofructokinase"/>
    <property type="match status" value="1"/>
</dbReference>
<keyword evidence="4" id="KW-0418">Kinase</keyword>
<keyword evidence="2" id="KW-0808">Transferase</keyword>
<dbReference type="GO" id="GO:0006002">
    <property type="term" value="P:fructose 6-phosphate metabolic process"/>
    <property type="evidence" value="ECO:0007669"/>
    <property type="project" value="InterPro"/>
</dbReference>
<dbReference type="Pfam" id="PF00365">
    <property type="entry name" value="PFK"/>
    <property type="match status" value="1"/>
</dbReference>
<dbReference type="Gene3D" id="3.40.50.460">
    <property type="entry name" value="Phosphofructokinase domain"/>
    <property type="match status" value="1"/>
</dbReference>
<dbReference type="InterPro" id="IPR022953">
    <property type="entry name" value="ATP_PFK"/>
</dbReference>
<feature type="domain" description="Phosphofructokinase" evidence="6">
    <location>
        <begin position="8"/>
        <end position="84"/>
    </location>
</feature>
<evidence type="ECO:0000256" key="3">
    <source>
        <dbReference type="ARBA" id="ARBA00022723"/>
    </source>
</evidence>
<dbReference type="InterPro" id="IPR000023">
    <property type="entry name" value="Phosphofructokinase_dom"/>
</dbReference>
<proteinExistence type="predicted"/>
<evidence type="ECO:0000256" key="2">
    <source>
        <dbReference type="ARBA" id="ARBA00022679"/>
    </source>
</evidence>
<dbReference type="UniPathway" id="UPA00109">
    <property type="reaction ID" value="UER00182"/>
</dbReference>
<dbReference type="PRINTS" id="PR00476">
    <property type="entry name" value="PHFRCTKINASE"/>
</dbReference>
<name>X1UHR9_9ZZZZ</name>
<accession>X1UHR9</accession>
<feature type="non-terminal residue" evidence="7">
    <location>
        <position position="1"/>
    </location>
</feature>
<feature type="non-terminal residue" evidence="7">
    <location>
        <position position="91"/>
    </location>
</feature>
<evidence type="ECO:0000256" key="5">
    <source>
        <dbReference type="ARBA" id="ARBA00022842"/>
    </source>
</evidence>
<keyword evidence="3" id="KW-0479">Metal-binding</keyword>
<evidence type="ECO:0000256" key="4">
    <source>
        <dbReference type="ARBA" id="ARBA00022777"/>
    </source>
</evidence>
<dbReference type="GO" id="GO:0003872">
    <property type="term" value="F:6-phosphofructokinase activity"/>
    <property type="evidence" value="ECO:0007669"/>
    <property type="project" value="InterPro"/>
</dbReference>
<dbReference type="InterPro" id="IPR050929">
    <property type="entry name" value="PFKA"/>
</dbReference>
<comment type="cofactor">
    <cofactor evidence="1">
        <name>Mg(2+)</name>
        <dbReference type="ChEBI" id="CHEBI:18420"/>
    </cofactor>
</comment>
<evidence type="ECO:0000256" key="1">
    <source>
        <dbReference type="ARBA" id="ARBA00001946"/>
    </source>
</evidence>
<keyword evidence="5" id="KW-0460">Magnesium</keyword>
<evidence type="ECO:0000259" key="6">
    <source>
        <dbReference type="Pfam" id="PF00365"/>
    </source>
</evidence>
<dbReference type="InterPro" id="IPR035966">
    <property type="entry name" value="PKF_sf"/>
</dbReference>
<organism evidence="7">
    <name type="scientific">marine sediment metagenome</name>
    <dbReference type="NCBI Taxonomy" id="412755"/>
    <lineage>
        <taxon>unclassified sequences</taxon>
        <taxon>metagenomes</taxon>
        <taxon>ecological metagenomes</taxon>
    </lineage>
</organism>